<dbReference type="RefSeq" id="WP_038061643.1">
    <property type="nucleotide sequence ID" value="NZ_JPSL02000035.1"/>
</dbReference>
<dbReference type="STRING" id="276.THFILI_01240"/>
<protein>
    <submittedName>
        <fullName evidence="1">Uncharacterized protein</fullName>
    </submittedName>
</protein>
<dbReference type="OrthoDB" id="31746at2"/>
<name>A0A0A2WVA2_THEFI</name>
<keyword evidence="2" id="KW-1185">Reference proteome</keyword>
<dbReference type="EMBL" id="JPSL02000035">
    <property type="protein sequence ID" value="KGQ22682.1"/>
    <property type="molecule type" value="Genomic_DNA"/>
</dbReference>
<dbReference type="Proteomes" id="UP000030364">
    <property type="component" value="Unassembled WGS sequence"/>
</dbReference>
<evidence type="ECO:0000313" key="1">
    <source>
        <dbReference type="EMBL" id="KGQ22682.1"/>
    </source>
</evidence>
<dbReference type="PATRIC" id="fig|276.5.peg.476"/>
<dbReference type="AlphaFoldDB" id="A0A0A2WVA2"/>
<accession>A0A0A2WVA2</accession>
<evidence type="ECO:0000313" key="2">
    <source>
        <dbReference type="Proteomes" id="UP000030364"/>
    </source>
</evidence>
<organism evidence="1 2">
    <name type="scientific">Thermus filiformis</name>
    <dbReference type="NCBI Taxonomy" id="276"/>
    <lineage>
        <taxon>Bacteria</taxon>
        <taxon>Thermotogati</taxon>
        <taxon>Deinococcota</taxon>
        <taxon>Deinococci</taxon>
        <taxon>Thermales</taxon>
        <taxon>Thermaceae</taxon>
        <taxon>Thermus</taxon>
    </lineage>
</organism>
<reference evidence="1 2" key="1">
    <citation type="journal article" date="2015" name="Genome Announc.">
        <title>Draft Genome Sequence of the Thermophile Thermus filiformis ATCC 43280, Producer of Carotenoid-(Di)glucoside-Branched Fatty Acid (Di)esters and Source of Hyperthermostable Enzymes of Biotechnological Interest.</title>
        <authorList>
            <person name="Mandelli F."/>
            <person name="Oliveira Ramires B."/>
            <person name="Couger M.B."/>
            <person name="Paixao D.A."/>
            <person name="Camilo C.M."/>
            <person name="Polikarpov I."/>
            <person name="Prade R."/>
            <person name="Riano-Pachon D.M."/>
            <person name="Squina F.M."/>
        </authorList>
    </citation>
    <scope>NUCLEOTIDE SEQUENCE [LARGE SCALE GENOMIC DNA]</scope>
    <source>
        <strain evidence="1 2">ATCC 43280</strain>
    </source>
</reference>
<comment type="caution">
    <text evidence="1">The sequence shown here is derived from an EMBL/GenBank/DDBJ whole genome shotgun (WGS) entry which is preliminary data.</text>
</comment>
<gene>
    <name evidence="1" type="ORF">THFILI_01240</name>
</gene>
<sequence length="225" mass="23974">MRPLPLFYQRETRLLDPLVQAASLAKAPLLVYGVRGTPSREALLAMEALGLAGAAFEEARPLEGVVPDAEARMAGVMDLAYPVRGVLRGQFAFGVALDRLLSAQAGARALWVGRPHLLLAPFLRALGEVSVLAQSYAEGEAFLARLPAPVRGRVVLKEAEAQALALRADLLVYGGGPLPLSLVQPFHQLLALAEPGERARGLAGRSLGEELPFLWAQAVLEALGY</sequence>
<proteinExistence type="predicted"/>